<organism evidence="1 2">
    <name type="scientific">Austropuccinia psidii MF-1</name>
    <dbReference type="NCBI Taxonomy" id="1389203"/>
    <lineage>
        <taxon>Eukaryota</taxon>
        <taxon>Fungi</taxon>
        <taxon>Dikarya</taxon>
        <taxon>Basidiomycota</taxon>
        <taxon>Pucciniomycotina</taxon>
        <taxon>Pucciniomycetes</taxon>
        <taxon>Pucciniales</taxon>
        <taxon>Sphaerophragmiaceae</taxon>
        <taxon>Austropuccinia</taxon>
    </lineage>
</organism>
<dbReference type="Proteomes" id="UP000765509">
    <property type="component" value="Unassembled WGS sequence"/>
</dbReference>
<evidence type="ECO:0000313" key="1">
    <source>
        <dbReference type="EMBL" id="MBW0523017.1"/>
    </source>
</evidence>
<reference evidence="1" key="1">
    <citation type="submission" date="2021-03" db="EMBL/GenBank/DDBJ databases">
        <title>Draft genome sequence of rust myrtle Austropuccinia psidii MF-1, a brazilian biotype.</title>
        <authorList>
            <person name="Quecine M.C."/>
            <person name="Pachon D.M.R."/>
            <person name="Bonatelli M.L."/>
            <person name="Correr F.H."/>
            <person name="Franceschini L.M."/>
            <person name="Leite T.F."/>
            <person name="Margarido G.R.A."/>
            <person name="Almeida C.A."/>
            <person name="Ferrarezi J.A."/>
            <person name="Labate C.A."/>
        </authorList>
    </citation>
    <scope>NUCLEOTIDE SEQUENCE</scope>
    <source>
        <strain evidence="1">MF-1</strain>
    </source>
</reference>
<protein>
    <submittedName>
        <fullName evidence="1">Uncharacterized protein</fullName>
    </submittedName>
</protein>
<dbReference type="EMBL" id="AVOT02029971">
    <property type="protein sequence ID" value="MBW0523017.1"/>
    <property type="molecule type" value="Genomic_DNA"/>
</dbReference>
<comment type="caution">
    <text evidence="1">The sequence shown here is derived from an EMBL/GenBank/DDBJ whole genome shotgun (WGS) entry which is preliminary data.</text>
</comment>
<proteinExistence type="predicted"/>
<evidence type="ECO:0000313" key="2">
    <source>
        <dbReference type="Proteomes" id="UP000765509"/>
    </source>
</evidence>
<gene>
    <name evidence="1" type="ORF">O181_062732</name>
</gene>
<sequence length="90" mass="9749">MKILTSPSTKKLNLGFGLSLSLNVLSNHSPCSRTFFATVWKNFSSSSLPGSLGHSCKSLDLDIDLGLKMMDLPYNNNQSTLIKAGWVMAA</sequence>
<dbReference type="AlphaFoldDB" id="A0A9Q3I0M9"/>
<name>A0A9Q3I0M9_9BASI</name>
<keyword evidence="2" id="KW-1185">Reference proteome</keyword>
<accession>A0A9Q3I0M9</accession>